<organism evidence="2 3">
    <name type="scientific">Sphaeroforma arctica JP610</name>
    <dbReference type="NCBI Taxonomy" id="667725"/>
    <lineage>
        <taxon>Eukaryota</taxon>
        <taxon>Ichthyosporea</taxon>
        <taxon>Ichthyophonida</taxon>
        <taxon>Sphaeroforma</taxon>
    </lineage>
</organism>
<keyword evidence="3" id="KW-1185">Reference proteome</keyword>
<feature type="region of interest" description="Disordered" evidence="1">
    <location>
        <begin position="83"/>
        <end position="128"/>
    </location>
</feature>
<feature type="non-terminal residue" evidence="2">
    <location>
        <position position="164"/>
    </location>
</feature>
<gene>
    <name evidence="2" type="ORF">SARC_15322</name>
</gene>
<reference evidence="2 3" key="1">
    <citation type="submission" date="2011-02" db="EMBL/GenBank/DDBJ databases">
        <title>The Genome Sequence of Sphaeroforma arctica JP610.</title>
        <authorList>
            <consortium name="The Broad Institute Genome Sequencing Platform"/>
            <person name="Russ C."/>
            <person name="Cuomo C."/>
            <person name="Young S.K."/>
            <person name="Zeng Q."/>
            <person name="Gargeya S."/>
            <person name="Alvarado L."/>
            <person name="Berlin A."/>
            <person name="Chapman S.B."/>
            <person name="Chen Z."/>
            <person name="Freedman E."/>
            <person name="Gellesch M."/>
            <person name="Goldberg J."/>
            <person name="Griggs A."/>
            <person name="Gujja S."/>
            <person name="Heilman E."/>
            <person name="Heiman D."/>
            <person name="Howarth C."/>
            <person name="Mehta T."/>
            <person name="Neiman D."/>
            <person name="Pearson M."/>
            <person name="Roberts A."/>
            <person name="Saif S."/>
            <person name="Shea T."/>
            <person name="Shenoy N."/>
            <person name="Sisk P."/>
            <person name="Stolte C."/>
            <person name="Sykes S."/>
            <person name="White J."/>
            <person name="Yandava C."/>
            <person name="Burger G."/>
            <person name="Gray M.W."/>
            <person name="Holland P.W.H."/>
            <person name="King N."/>
            <person name="Lang F.B.F."/>
            <person name="Roger A.J."/>
            <person name="Ruiz-Trillo I."/>
            <person name="Haas B."/>
            <person name="Nusbaum C."/>
            <person name="Birren B."/>
        </authorList>
    </citation>
    <scope>NUCLEOTIDE SEQUENCE [LARGE SCALE GENOMIC DNA]</scope>
    <source>
        <strain evidence="2 3">JP610</strain>
    </source>
</reference>
<proteinExistence type="predicted"/>
<dbReference type="AlphaFoldDB" id="A0A0L0F5X6"/>
<dbReference type="Proteomes" id="UP000054560">
    <property type="component" value="Unassembled WGS sequence"/>
</dbReference>
<dbReference type="RefSeq" id="XP_014146029.1">
    <property type="nucleotide sequence ID" value="XM_014290554.1"/>
</dbReference>
<accession>A0A0L0F5X6</accession>
<evidence type="ECO:0000256" key="1">
    <source>
        <dbReference type="SAM" id="MobiDB-lite"/>
    </source>
</evidence>
<dbReference type="GeneID" id="25915826"/>
<name>A0A0L0F5X6_9EUKA</name>
<evidence type="ECO:0000313" key="3">
    <source>
        <dbReference type="Proteomes" id="UP000054560"/>
    </source>
</evidence>
<evidence type="ECO:0000313" key="2">
    <source>
        <dbReference type="EMBL" id="KNC72127.1"/>
    </source>
</evidence>
<sequence length="164" mass="18168">MGDHNQSRQDDSSSAVFSLMVKMSKLFMYLRASTPTAPRPSKPANMTDADEDLYGPVVQRIEVQIADVFRRKLSDILDGSSAYDECDEVRPPQRPTKVPMVKSMSSINPDTGPDLQGDMPRVARSRSKSFLNRNRKALLEDATAVSDSGILISPHPRRNTLCGD</sequence>
<protein>
    <submittedName>
        <fullName evidence="2">Uncharacterized protein</fullName>
    </submittedName>
</protein>
<dbReference type="EMBL" id="KQ247533">
    <property type="protein sequence ID" value="KNC72127.1"/>
    <property type="molecule type" value="Genomic_DNA"/>
</dbReference>